<feature type="transmembrane region" description="Helical" evidence="7">
    <location>
        <begin position="149"/>
        <end position="170"/>
    </location>
</feature>
<feature type="transmembrane region" description="Helical" evidence="7">
    <location>
        <begin position="346"/>
        <end position="366"/>
    </location>
</feature>
<evidence type="ECO:0000256" key="1">
    <source>
        <dbReference type="ARBA" id="ARBA00004651"/>
    </source>
</evidence>
<evidence type="ECO:0000256" key="6">
    <source>
        <dbReference type="SAM" id="MobiDB-lite"/>
    </source>
</evidence>
<feature type="compositionally biased region" description="Basic and acidic residues" evidence="6">
    <location>
        <begin position="1"/>
        <end position="10"/>
    </location>
</feature>
<reference evidence="8 9" key="1">
    <citation type="submission" date="2019-10" db="EMBL/GenBank/DDBJ databases">
        <title>Cognatihalovulum marinum gen. nov. sp. nov., a new member of the family Rhodobacteraceae isolated from deep seawater of the Northwest Indian Ocean.</title>
        <authorList>
            <person name="Ruan C."/>
            <person name="Wang J."/>
            <person name="Zheng X."/>
            <person name="Song L."/>
            <person name="Zhu Y."/>
            <person name="Huang Y."/>
            <person name="Lu Z."/>
            <person name="Du W."/>
            <person name="Huang L."/>
            <person name="Dai X."/>
        </authorList>
    </citation>
    <scope>NUCLEOTIDE SEQUENCE [LARGE SCALE GENOMIC DNA]</scope>
    <source>
        <strain evidence="8 9">2CG4</strain>
    </source>
</reference>
<comment type="caution">
    <text evidence="8">The sequence shown here is derived from an EMBL/GenBank/DDBJ whole genome shotgun (WGS) entry which is preliminary data.</text>
</comment>
<name>A0A6L5Z197_9RHOB</name>
<keyword evidence="5 7" id="KW-0472">Membrane</keyword>
<dbReference type="AlphaFoldDB" id="A0A6L5Z197"/>
<feature type="region of interest" description="Disordered" evidence="6">
    <location>
        <begin position="1"/>
        <end position="74"/>
    </location>
</feature>
<dbReference type="Pfam" id="PF03706">
    <property type="entry name" value="LPG_synthase_TM"/>
    <property type="match status" value="1"/>
</dbReference>
<accession>A0A6L5Z197</accession>
<dbReference type="PANTHER" id="PTHR39087">
    <property type="entry name" value="UPF0104 MEMBRANE PROTEIN MJ1595"/>
    <property type="match status" value="1"/>
</dbReference>
<feature type="transmembrane region" description="Helical" evidence="7">
    <location>
        <begin position="372"/>
        <end position="395"/>
    </location>
</feature>
<feature type="transmembrane region" description="Helical" evidence="7">
    <location>
        <begin position="81"/>
        <end position="99"/>
    </location>
</feature>
<protein>
    <recommendedName>
        <fullName evidence="10">Lysylphosphatidylglycerol synthase-like protein</fullName>
    </recommendedName>
</protein>
<feature type="compositionally biased region" description="Basic and acidic residues" evidence="6">
    <location>
        <begin position="28"/>
        <end position="40"/>
    </location>
</feature>
<proteinExistence type="predicted"/>
<dbReference type="Proteomes" id="UP000474957">
    <property type="component" value="Unassembled WGS sequence"/>
</dbReference>
<keyword evidence="2" id="KW-1003">Cell membrane</keyword>
<keyword evidence="3 7" id="KW-0812">Transmembrane</keyword>
<dbReference type="PANTHER" id="PTHR39087:SF2">
    <property type="entry name" value="UPF0104 MEMBRANE PROTEIN MJ1595"/>
    <property type="match status" value="1"/>
</dbReference>
<evidence type="ECO:0008006" key="10">
    <source>
        <dbReference type="Google" id="ProtNLM"/>
    </source>
</evidence>
<evidence type="ECO:0000256" key="2">
    <source>
        <dbReference type="ARBA" id="ARBA00022475"/>
    </source>
</evidence>
<evidence type="ECO:0000256" key="7">
    <source>
        <dbReference type="SAM" id="Phobius"/>
    </source>
</evidence>
<evidence type="ECO:0000256" key="3">
    <source>
        <dbReference type="ARBA" id="ARBA00022692"/>
    </source>
</evidence>
<comment type="subcellular location">
    <subcellularLocation>
        <location evidence="1">Cell membrane</location>
        <topology evidence="1">Multi-pass membrane protein</topology>
    </subcellularLocation>
</comment>
<feature type="transmembrane region" description="Helical" evidence="7">
    <location>
        <begin position="190"/>
        <end position="215"/>
    </location>
</feature>
<evidence type="ECO:0000256" key="5">
    <source>
        <dbReference type="ARBA" id="ARBA00023136"/>
    </source>
</evidence>
<sequence>MVAMDGDGRRRADRRRSRQLCGAGRAYRGADDSLHRREGPGKLTRRLTNDDMTVASSLTERSSPDDAPPPRGSKRRVLARWMPPVLGGIAALALVFWLYRDLDFGRFVEGLRRAHPGWIAMLALTILLEQFVNGWKWRQILHDVKPVRTLRLTGALLAGYGANVLVPLGISPLVRSWLIARMEDLKMGTVLTTTVIARFIDGVVFALFAGLVAMAGQVPQIGGNLELGLAVAGALNFALFGALLWAMFRFRTLFAREGPLICRLFDRVTRWFRANGAALRGSLCEGVVWPRNRWRRLGVLVGAVAAKLVSSTHYLWAGLAVGVVLAPFDYLFLMVFAGFSLVLSRFVRVPGGFVIGSALAFELLGVPEEQALLMILFNWMLSIILVVGFGLVVLWQSGIDIRRARAEAEAADVRV</sequence>
<dbReference type="InterPro" id="IPR022791">
    <property type="entry name" value="L-PG_synthase/AglD"/>
</dbReference>
<gene>
    <name evidence="8" type="ORF">GE300_11915</name>
</gene>
<organism evidence="8 9">
    <name type="scientific">Halovulum marinum</name>
    <dbReference type="NCBI Taxonomy" id="2662447"/>
    <lineage>
        <taxon>Bacteria</taxon>
        <taxon>Pseudomonadati</taxon>
        <taxon>Pseudomonadota</taxon>
        <taxon>Alphaproteobacteria</taxon>
        <taxon>Rhodobacterales</taxon>
        <taxon>Paracoccaceae</taxon>
        <taxon>Halovulum</taxon>
    </lineage>
</organism>
<feature type="transmembrane region" description="Helical" evidence="7">
    <location>
        <begin position="314"/>
        <end position="339"/>
    </location>
</feature>
<evidence type="ECO:0000313" key="8">
    <source>
        <dbReference type="EMBL" id="MSU90317.1"/>
    </source>
</evidence>
<keyword evidence="4 7" id="KW-1133">Transmembrane helix</keyword>
<feature type="compositionally biased region" description="Polar residues" evidence="6">
    <location>
        <begin position="50"/>
        <end position="61"/>
    </location>
</feature>
<evidence type="ECO:0000313" key="9">
    <source>
        <dbReference type="Proteomes" id="UP000474957"/>
    </source>
</evidence>
<dbReference type="GO" id="GO:0005886">
    <property type="term" value="C:plasma membrane"/>
    <property type="evidence" value="ECO:0007669"/>
    <property type="project" value="UniProtKB-SubCell"/>
</dbReference>
<feature type="transmembrane region" description="Helical" evidence="7">
    <location>
        <begin position="227"/>
        <end position="248"/>
    </location>
</feature>
<keyword evidence="9" id="KW-1185">Reference proteome</keyword>
<dbReference type="EMBL" id="WIND01000008">
    <property type="protein sequence ID" value="MSU90317.1"/>
    <property type="molecule type" value="Genomic_DNA"/>
</dbReference>
<evidence type="ECO:0000256" key="4">
    <source>
        <dbReference type="ARBA" id="ARBA00022989"/>
    </source>
</evidence>